<dbReference type="PRINTS" id="PR00344">
    <property type="entry name" value="BCTRLSENSOR"/>
</dbReference>
<dbReference type="RefSeq" id="WP_091905705.1">
    <property type="nucleotide sequence ID" value="NZ_FOYX01000006.1"/>
</dbReference>
<keyword evidence="4" id="KW-0812">Transmembrane</keyword>
<accession>A0A1I6KNK1</accession>
<evidence type="ECO:0000256" key="1">
    <source>
        <dbReference type="ARBA" id="ARBA00000085"/>
    </source>
</evidence>
<dbReference type="SMART" id="SM00387">
    <property type="entry name" value="HATPase_c"/>
    <property type="match status" value="1"/>
</dbReference>
<dbReference type="SUPFAM" id="SSF47384">
    <property type="entry name" value="Homodimeric domain of signal transducing histidine kinase"/>
    <property type="match status" value="1"/>
</dbReference>
<evidence type="ECO:0000256" key="3">
    <source>
        <dbReference type="ARBA" id="ARBA00022553"/>
    </source>
</evidence>
<keyword evidence="7" id="KW-1185">Reference proteome</keyword>
<comment type="catalytic activity">
    <reaction evidence="1">
        <text>ATP + protein L-histidine = ADP + protein N-phospho-L-histidine.</text>
        <dbReference type="EC" id="2.7.13.3"/>
    </reaction>
</comment>
<dbReference type="InterPro" id="IPR003661">
    <property type="entry name" value="HisK_dim/P_dom"/>
</dbReference>
<proteinExistence type="predicted"/>
<name>A0A1I6KNK1_9FLAO</name>
<dbReference type="Gene3D" id="3.30.565.10">
    <property type="entry name" value="Histidine kinase-like ATPase, C-terminal domain"/>
    <property type="match status" value="1"/>
</dbReference>
<dbReference type="EC" id="2.7.13.3" evidence="2"/>
<dbReference type="Proteomes" id="UP000199462">
    <property type="component" value="Unassembled WGS sequence"/>
</dbReference>
<dbReference type="InterPro" id="IPR036097">
    <property type="entry name" value="HisK_dim/P_sf"/>
</dbReference>
<dbReference type="PANTHER" id="PTHR43547">
    <property type="entry name" value="TWO-COMPONENT HISTIDINE KINASE"/>
    <property type="match status" value="1"/>
</dbReference>
<dbReference type="Gene3D" id="1.10.287.130">
    <property type="match status" value="1"/>
</dbReference>
<dbReference type="CDD" id="cd00082">
    <property type="entry name" value="HisKA"/>
    <property type="match status" value="1"/>
</dbReference>
<dbReference type="InterPro" id="IPR004358">
    <property type="entry name" value="Sig_transdc_His_kin-like_C"/>
</dbReference>
<dbReference type="AlphaFoldDB" id="A0A1I6KNK1"/>
<dbReference type="GO" id="GO:0000155">
    <property type="term" value="F:phosphorelay sensor kinase activity"/>
    <property type="evidence" value="ECO:0007669"/>
    <property type="project" value="InterPro"/>
</dbReference>
<dbReference type="SUPFAM" id="SSF55874">
    <property type="entry name" value="ATPase domain of HSP90 chaperone/DNA topoisomerase II/histidine kinase"/>
    <property type="match status" value="1"/>
</dbReference>
<evidence type="ECO:0000256" key="4">
    <source>
        <dbReference type="SAM" id="Phobius"/>
    </source>
</evidence>
<keyword evidence="4" id="KW-1133">Transmembrane helix</keyword>
<dbReference type="STRING" id="440514.SAMN04488010_3842"/>
<evidence type="ECO:0000313" key="6">
    <source>
        <dbReference type="EMBL" id="SFR92806.1"/>
    </source>
</evidence>
<keyword evidence="4" id="KW-0472">Membrane</keyword>
<dbReference type="InterPro" id="IPR003594">
    <property type="entry name" value="HATPase_dom"/>
</dbReference>
<keyword evidence="6" id="KW-0418">Kinase</keyword>
<feature type="transmembrane region" description="Helical" evidence="4">
    <location>
        <begin position="170"/>
        <end position="189"/>
    </location>
</feature>
<dbReference type="Pfam" id="PF02518">
    <property type="entry name" value="HATPase_c"/>
    <property type="match status" value="1"/>
</dbReference>
<dbReference type="EMBL" id="FOYX01000006">
    <property type="protein sequence ID" value="SFR92806.1"/>
    <property type="molecule type" value="Genomic_DNA"/>
</dbReference>
<dbReference type="SMART" id="SM00388">
    <property type="entry name" value="HisKA"/>
    <property type="match status" value="1"/>
</dbReference>
<sequence>MWKKRNLYVALLFISLFGLAIIQYQYLKIGLNLAKLQFNTNLGKVSSDVSLGLQSKNQLTFLLGSALKKDTAYFTMSVDSIQDASSFFLNDYITEKLVNNGIDSDFSYTLHTKDSAFYLQSPKQFKVKDNVESYPIELTGYLSQLLGKRLVLELHFRNLNGYFLSKLNGFTLPSILFILGICIAIVWVLRTFYWQRRVITTTNEFINNLTHELKTPVFSIGLATKILDETALSNQIPILGMIRQQVKRLSVHIDKVLELGSLESERNVLKFEKVDFRPYLLNLCKEFATLVTIEKATFTYNIQEGEFILRTEVFHLENTINNILDNAKKYADNPVIQLNAFKKDNWLVIEIGDNGQGISLNDQKKIFLKYYRVTGKERTMVKGYGLGLSYVKNIVGKHKGKVEVKSEVGKGTQISLLIPLCNE</sequence>
<organism evidence="6 7">
    <name type="scientific">Maribacter stanieri</name>
    <dbReference type="NCBI Taxonomy" id="440514"/>
    <lineage>
        <taxon>Bacteria</taxon>
        <taxon>Pseudomonadati</taxon>
        <taxon>Bacteroidota</taxon>
        <taxon>Flavobacteriia</taxon>
        <taxon>Flavobacteriales</taxon>
        <taxon>Flavobacteriaceae</taxon>
        <taxon>Maribacter</taxon>
    </lineage>
</organism>
<protein>
    <recommendedName>
        <fullName evidence="2">histidine kinase</fullName>
        <ecNumber evidence="2">2.7.13.3</ecNumber>
    </recommendedName>
</protein>
<keyword evidence="3" id="KW-0597">Phosphoprotein</keyword>
<dbReference type="InterPro" id="IPR005467">
    <property type="entry name" value="His_kinase_dom"/>
</dbReference>
<dbReference type="InterPro" id="IPR036890">
    <property type="entry name" value="HATPase_C_sf"/>
</dbReference>
<keyword evidence="6" id="KW-0808">Transferase</keyword>
<feature type="transmembrane region" description="Helical" evidence="4">
    <location>
        <begin position="7"/>
        <end position="26"/>
    </location>
</feature>
<dbReference type="Pfam" id="PF00512">
    <property type="entry name" value="HisKA"/>
    <property type="match status" value="1"/>
</dbReference>
<dbReference type="PANTHER" id="PTHR43547:SF2">
    <property type="entry name" value="HYBRID SIGNAL TRANSDUCTION HISTIDINE KINASE C"/>
    <property type="match status" value="1"/>
</dbReference>
<evidence type="ECO:0000313" key="7">
    <source>
        <dbReference type="Proteomes" id="UP000199462"/>
    </source>
</evidence>
<evidence type="ECO:0000256" key="2">
    <source>
        <dbReference type="ARBA" id="ARBA00012438"/>
    </source>
</evidence>
<gene>
    <name evidence="6" type="ORF">SAMN04488010_3842</name>
</gene>
<reference evidence="7" key="1">
    <citation type="submission" date="2016-10" db="EMBL/GenBank/DDBJ databases">
        <authorList>
            <person name="Varghese N."/>
            <person name="Submissions S."/>
        </authorList>
    </citation>
    <scope>NUCLEOTIDE SEQUENCE [LARGE SCALE GENOMIC DNA]</scope>
    <source>
        <strain evidence="7">DSM 19891</strain>
    </source>
</reference>
<evidence type="ECO:0000259" key="5">
    <source>
        <dbReference type="PROSITE" id="PS50109"/>
    </source>
</evidence>
<dbReference type="PROSITE" id="PS50109">
    <property type="entry name" value="HIS_KIN"/>
    <property type="match status" value="1"/>
</dbReference>
<feature type="domain" description="Histidine kinase" evidence="5">
    <location>
        <begin position="208"/>
        <end position="422"/>
    </location>
</feature>